<dbReference type="Proteomes" id="UP000712080">
    <property type="component" value="Unassembled WGS sequence"/>
</dbReference>
<protein>
    <submittedName>
        <fullName evidence="1">Uncharacterized protein</fullName>
    </submittedName>
</protein>
<keyword evidence="2" id="KW-1185">Reference proteome</keyword>
<comment type="caution">
    <text evidence="1">The sequence shown here is derived from an EMBL/GenBank/DDBJ whole genome shotgun (WGS) entry which is preliminary data.</text>
</comment>
<dbReference type="EMBL" id="JAAMPU010000104">
    <property type="protein sequence ID" value="NMH28067.1"/>
    <property type="molecule type" value="Genomic_DNA"/>
</dbReference>
<dbReference type="RefSeq" id="WP_169527177.1">
    <property type="nucleotide sequence ID" value="NZ_JAAMPU010000104.1"/>
</dbReference>
<evidence type="ECO:0000313" key="1">
    <source>
        <dbReference type="EMBL" id="NMH28067.1"/>
    </source>
</evidence>
<organism evidence="1 2">
    <name type="scientific">Flavobacterium silvaticum</name>
    <dbReference type="NCBI Taxonomy" id="1852020"/>
    <lineage>
        <taxon>Bacteria</taxon>
        <taxon>Pseudomonadati</taxon>
        <taxon>Bacteroidota</taxon>
        <taxon>Flavobacteriia</taxon>
        <taxon>Flavobacteriales</taxon>
        <taxon>Flavobacteriaceae</taxon>
        <taxon>Flavobacterium</taxon>
    </lineage>
</organism>
<gene>
    <name evidence="1" type="ORF">G6047_08485</name>
</gene>
<evidence type="ECO:0000313" key="2">
    <source>
        <dbReference type="Proteomes" id="UP000712080"/>
    </source>
</evidence>
<name>A0A972FLX6_9FLAO</name>
<proteinExistence type="predicted"/>
<dbReference type="AlphaFoldDB" id="A0A972FLX6"/>
<accession>A0A972FLX6</accession>
<reference evidence="1" key="1">
    <citation type="submission" date="2020-02" db="EMBL/GenBank/DDBJ databases">
        <title>Flavobacterium sp. genome.</title>
        <authorList>
            <person name="Jung H.S."/>
            <person name="Baek J.H."/>
            <person name="Jeon C.O."/>
        </authorList>
    </citation>
    <scope>NUCLEOTIDE SEQUENCE</scope>
    <source>
        <strain evidence="1">SE-s28</strain>
    </source>
</reference>
<sequence>MNNDFFEWNKKIQLSIPNLDSINALSRAMDIALPKINVPSFPYINLMSLENYNNVQTTIDAIQRVTKLLIIPNTNPIFTSISTDEWWRERLGQDNKWEPFLKYSELFGKVSLTGLDDSIFEDVEEAYGDSAIANLVADTNSVLESIATTDLPNAKIILINFLKKIFSGEVGKGVATNLLSSFIWLLITMVFFPAPSTSVNVTNNVTTNNIVVEKDYDEYLNDVDCTVYSRATLKAKKIDVLPLGCTIAILKDGRIWAKIFYTKPTGEEGFGWIKKESLSKI</sequence>